<dbReference type="InterPro" id="IPR042098">
    <property type="entry name" value="TauD-like_sf"/>
</dbReference>
<accession>E3K989</accession>
<evidence type="ECO:0000256" key="4">
    <source>
        <dbReference type="ARBA" id="ARBA00022964"/>
    </source>
</evidence>
<comment type="cofactor">
    <cofactor evidence="1">
        <name>Fe(2+)</name>
        <dbReference type="ChEBI" id="CHEBI:29033"/>
    </cofactor>
</comment>
<feature type="compositionally biased region" description="Pro residues" evidence="7">
    <location>
        <begin position="89"/>
        <end position="100"/>
    </location>
</feature>
<dbReference type="GO" id="GO:0045329">
    <property type="term" value="P:carnitine biosynthetic process"/>
    <property type="evidence" value="ECO:0000318"/>
    <property type="project" value="GO_Central"/>
</dbReference>
<feature type="compositionally biased region" description="Polar residues" evidence="7">
    <location>
        <begin position="561"/>
        <end position="573"/>
    </location>
</feature>
<evidence type="ECO:0000256" key="3">
    <source>
        <dbReference type="ARBA" id="ARBA00022723"/>
    </source>
</evidence>
<dbReference type="STRING" id="418459.E3K989"/>
<dbReference type="AlphaFoldDB" id="E3K989"/>
<dbReference type="InParanoid" id="E3K989"/>
<dbReference type="eggNOG" id="KOG3888">
    <property type="taxonomic scope" value="Eukaryota"/>
</dbReference>
<dbReference type="VEuPathDB" id="FungiDB:PGTG_07291"/>
<feature type="region of interest" description="Disordered" evidence="7">
    <location>
        <begin position="553"/>
        <end position="573"/>
    </location>
</feature>
<dbReference type="PANTHER" id="PTHR10696:SF25">
    <property type="entry name" value="OXIDOREDUCTASE AIM17-RELATED"/>
    <property type="match status" value="1"/>
</dbReference>
<sequence>MNTLNHHYHRLLPRTQPRLLQLHSSAAAAAAAHYSQKNTTTTTTTTTTNNNSSNSQPETTTINNQTNNRGYVTQSKSSLAKILNGPVHPLTPPEPPPLPPNNNSNHYQHHKPIKQTIPIKKPTTTTQDPAEPPPFTIKHDFQRKLLKINSKPFGITNLTIPYLWLRDSCQEPHSVDPRTKQKLFKTSDIPLDIHPIKTTITHHPSAGPQLTIQWSHSLDHQNQKSAQSTTFDLAFLNHLDQPHQWQNQRHKTQLLKPTLWYSKKPSPAPSSSTSYLDFTHHKKNHNKKINLFLDQFPDQDQLFVDYQEFKTDVKLQKVALERLNSLGLVFFKNLNQQSLQTKDYNDQFELERLIKTFGIDIRRTFYGDLWDVISRDQEATNVANTSLALDYHMDLLHFENPPRFQFLHCLKNEVEGGRSSFLDSYSAVQELLVRDPESFRVLTRELIGFEYKNAKHETFYGHPTIELKPQTSLDRLLRRPHELLDHLLAVNYSPPFQAPFPLLLNGPDSIDQLFKSLRAFVDLFDQRKFGLDVQLQPGQAVGFDNRRILHARTAFHPTPSPNNRTSSTDSSPSVHRWLKGAYVDGDSVWDRIRVLNS</sequence>
<evidence type="ECO:0000256" key="2">
    <source>
        <dbReference type="ARBA" id="ARBA00008654"/>
    </source>
</evidence>
<evidence type="ECO:0000259" key="8">
    <source>
        <dbReference type="Pfam" id="PF02668"/>
    </source>
</evidence>
<reference evidence="10" key="2">
    <citation type="journal article" date="2011" name="Proc. Natl. Acad. Sci. U.S.A.">
        <title>Obligate biotrophy features unraveled by the genomic analysis of rust fungi.</title>
        <authorList>
            <person name="Duplessis S."/>
            <person name="Cuomo C.A."/>
            <person name="Lin Y.-C."/>
            <person name="Aerts A."/>
            <person name="Tisserant E."/>
            <person name="Veneault-Fourrey C."/>
            <person name="Joly D.L."/>
            <person name="Hacquard S."/>
            <person name="Amselem J."/>
            <person name="Cantarel B.L."/>
            <person name="Chiu R."/>
            <person name="Coutinho P.M."/>
            <person name="Feau N."/>
            <person name="Field M."/>
            <person name="Frey P."/>
            <person name="Gelhaye E."/>
            <person name="Goldberg J."/>
            <person name="Grabherr M.G."/>
            <person name="Kodira C.D."/>
            <person name="Kohler A."/>
            <person name="Kuees U."/>
            <person name="Lindquist E.A."/>
            <person name="Lucas S.M."/>
            <person name="Mago R."/>
            <person name="Mauceli E."/>
            <person name="Morin E."/>
            <person name="Murat C."/>
            <person name="Pangilinan J.L."/>
            <person name="Park R."/>
            <person name="Pearson M."/>
            <person name="Quesneville H."/>
            <person name="Rouhier N."/>
            <person name="Sakthikumar S."/>
            <person name="Salamov A.A."/>
            <person name="Schmutz J."/>
            <person name="Selles B."/>
            <person name="Shapiro H."/>
            <person name="Tanguay P."/>
            <person name="Tuskan G.A."/>
            <person name="Henrissat B."/>
            <person name="Van de Peer Y."/>
            <person name="Rouze P."/>
            <person name="Ellis J.G."/>
            <person name="Dodds P.N."/>
            <person name="Schein J.E."/>
            <person name="Zhong S."/>
            <person name="Hamelin R.C."/>
            <person name="Grigoriev I.V."/>
            <person name="Szabo L.J."/>
            <person name="Martin F."/>
        </authorList>
    </citation>
    <scope>NUCLEOTIDE SEQUENCE [LARGE SCALE GENOMIC DNA]</scope>
    <source>
        <strain evidence="10">CRL 75-36-700-3 / race SCCL</strain>
    </source>
</reference>
<name>E3K989_PUCGT</name>
<keyword evidence="4" id="KW-0223">Dioxygenase</keyword>
<evidence type="ECO:0000313" key="9">
    <source>
        <dbReference type="EMBL" id="EFP81039.2"/>
    </source>
</evidence>
<feature type="compositionally biased region" description="Polar residues" evidence="7">
    <location>
        <begin position="62"/>
        <end position="77"/>
    </location>
</feature>
<evidence type="ECO:0000313" key="10">
    <source>
        <dbReference type="Proteomes" id="UP000008783"/>
    </source>
</evidence>
<dbReference type="InterPro" id="IPR003819">
    <property type="entry name" value="TauD/TfdA-like"/>
</dbReference>
<dbReference type="EMBL" id="DS178277">
    <property type="protein sequence ID" value="EFP81039.2"/>
    <property type="molecule type" value="Genomic_DNA"/>
</dbReference>
<protein>
    <recommendedName>
        <fullName evidence="8">TauD/TfdA-like domain-containing protein</fullName>
    </recommendedName>
</protein>
<dbReference type="SUPFAM" id="SSF51197">
    <property type="entry name" value="Clavaminate synthase-like"/>
    <property type="match status" value="1"/>
</dbReference>
<dbReference type="PANTHER" id="PTHR10696">
    <property type="entry name" value="GAMMA-BUTYROBETAINE HYDROXYLASE-RELATED"/>
    <property type="match status" value="1"/>
</dbReference>
<feature type="region of interest" description="Disordered" evidence="7">
    <location>
        <begin position="83"/>
        <end position="102"/>
    </location>
</feature>
<dbReference type="Gene3D" id="3.30.2020.30">
    <property type="match status" value="1"/>
</dbReference>
<feature type="compositionally biased region" description="Low complexity" evidence="7">
    <location>
        <begin position="31"/>
        <end position="61"/>
    </location>
</feature>
<dbReference type="KEGG" id="pgr:PGTG_07291"/>
<feature type="region of interest" description="Disordered" evidence="7">
    <location>
        <begin position="31"/>
        <end position="77"/>
    </location>
</feature>
<feature type="domain" description="TauD/TfdA-like" evidence="8">
    <location>
        <begin position="315"/>
        <end position="558"/>
    </location>
</feature>
<dbReference type="GeneID" id="10536278"/>
<dbReference type="GO" id="GO:0051213">
    <property type="term" value="F:dioxygenase activity"/>
    <property type="evidence" value="ECO:0007669"/>
    <property type="project" value="UniProtKB-KW"/>
</dbReference>
<dbReference type="InterPro" id="IPR038492">
    <property type="entry name" value="GBBH-like_N_sf"/>
</dbReference>
<dbReference type="OrthoDB" id="406634at2759"/>
<gene>
    <name evidence="9" type="ORF">PGTG_07291</name>
</gene>
<dbReference type="Gene3D" id="3.60.130.10">
    <property type="entry name" value="Clavaminate synthase-like"/>
    <property type="match status" value="1"/>
</dbReference>
<keyword evidence="3" id="KW-0479">Metal-binding</keyword>
<organism evidence="9 10">
    <name type="scientific">Puccinia graminis f. sp. tritici (strain CRL 75-36-700-3 / race SCCL)</name>
    <name type="common">Black stem rust fungus</name>
    <dbReference type="NCBI Taxonomy" id="418459"/>
    <lineage>
        <taxon>Eukaryota</taxon>
        <taxon>Fungi</taxon>
        <taxon>Dikarya</taxon>
        <taxon>Basidiomycota</taxon>
        <taxon>Pucciniomycotina</taxon>
        <taxon>Pucciniomycetes</taxon>
        <taxon>Pucciniales</taxon>
        <taxon>Pucciniaceae</taxon>
        <taxon>Puccinia</taxon>
    </lineage>
</organism>
<evidence type="ECO:0000256" key="7">
    <source>
        <dbReference type="SAM" id="MobiDB-lite"/>
    </source>
</evidence>
<evidence type="ECO:0000256" key="5">
    <source>
        <dbReference type="ARBA" id="ARBA00023002"/>
    </source>
</evidence>
<dbReference type="InterPro" id="IPR050411">
    <property type="entry name" value="AlphaKG_dependent_hydroxylases"/>
</dbReference>
<reference key="1">
    <citation type="submission" date="2007-01" db="EMBL/GenBank/DDBJ databases">
        <title>The Genome Sequence of Puccinia graminis f. sp. tritici Strain CRL 75-36-700-3.</title>
        <authorList>
            <consortium name="The Broad Institute Genome Sequencing Platform"/>
            <person name="Birren B."/>
            <person name="Lander E."/>
            <person name="Galagan J."/>
            <person name="Nusbaum C."/>
            <person name="Devon K."/>
            <person name="Cuomo C."/>
            <person name="Jaffe D."/>
            <person name="Butler J."/>
            <person name="Alvarez P."/>
            <person name="Gnerre S."/>
            <person name="Grabherr M."/>
            <person name="Mauceli E."/>
            <person name="Brockman W."/>
            <person name="Young S."/>
            <person name="LaButti K."/>
            <person name="Sykes S."/>
            <person name="DeCaprio D."/>
            <person name="Crawford M."/>
            <person name="Koehrsen M."/>
            <person name="Engels R."/>
            <person name="Montgomery P."/>
            <person name="Pearson M."/>
            <person name="Howarth C."/>
            <person name="Larson L."/>
            <person name="White J."/>
            <person name="Zeng Q."/>
            <person name="Kodira C."/>
            <person name="Yandava C."/>
            <person name="Alvarado L."/>
            <person name="O'Leary S."/>
            <person name="Szabo L."/>
            <person name="Dean R."/>
            <person name="Schein J."/>
        </authorList>
    </citation>
    <scope>NUCLEOTIDE SEQUENCE</scope>
    <source>
        <strain>CRL 75-36-700-3</strain>
    </source>
</reference>
<comment type="similarity">
    <text evidence="2">Belongs to the gamma-BBH/TMLD family.</text>
</comment>
<dbReference type="GO" id="GO:0005739">
    <property type="term" value="C:mitochondrion"/>
    <property type="evidence" value="ECO:0000318"/>
    <property type="project" value="GO_Central"/>
</dbReference>
<proteinExistence type="inferred from homology"/>
<dbReference type="HOGENOM" id="CLU_021859_0_1_1"/>
<dbReference type="RefSeq" id="XP_003325458.2">
    <property type="nucleotide sequence ID" value="XM_003325410.2"/>
</dbReference>
<keyword evidence="6" id="KW-0408">Iron</keyword>
<dbReference type="Pfam" id="PF02668">
    <property type="entry name" value="TauD"/>
    <property type="match status" value="1"/>
</dbReference>
<evidence type="ECO:0000256" key="6">
    <source>
        <dbReference type="ARBA" id="ARBA00023004"/>
    </source>
</evidence>
<keyword evidence="5" id="KW-0560">Oxidoreductase</keyword>
<keyword evidence="10" id="KW-1185">Reference proteome</keyword>
<evidence type="ECO:0000256" key="1">
    <source>
        <dbReference type="ARBA" id="ARBA00001954"/>
    </source>
</evidence>
<dbReference type="Proteomes" id="UP000008783">
    <property type="component" value="Unassembled WGS sequence"/>
</dbReference>
<dbReference type="GO" id="GO:0046872">
    <property type="term" value="F:metal ion binding"/>
    <property type="evidence" value="ECO:0007669"/>
    <property type="project" value="UniProtKB-KW"/>
</dbReference>